<dbReference type="InterPro" id="IPR001867">
    <property type="entry name" value="OmpR/PhoB-type_DNA-bd"/>
</dbReference>
<dbReference type="InterPro" id="IPR036388">
    <property type="entry name" value="WH-like_DNA-bd_sf"/>
</dbReference>
<dbReference type="Pfam" id="PF00486">
    <property type="entry name" value="Trans_reg_C"/>
    <property type="match status" value="1"/>
</dbReference>
<proteinExistence type="predicted"/>
<dbReference type="EMBL" id="BAAAOG010000013">
    <property type="protein sequence ID" value="GAA1970401.1"/>
    <property type="molecule type" value="Genomic_DNA"/>
</dbReference>
<feature type="DNA-binding region" description="OmpR/PhoB-type" evidence="2">
    <location>
        <begin position="1"/>
        <end position="82"/>
    </location>
</feature>
<name>A0ABP5CYP1_9MICO</name>
<dbReference type="SUPFAM" id="SSF46894">
    <property type="entry name" value="C-terminal effector domain of the bipartite response regulators"/>
    <property type="match status" value="1"/>
</dbReference>
<keyword evidence="5" id="KW-1185">Reference proteome</keyword>
<keyword evidence="1 2" id="KW-0238">DNA-binding</keyword>
<accession>A0ABP5CYP1</accession>
<organism evidence="4 5">
    <name type="scientific">Microbacterium deminutum</name>
    <dbReference type="NCBI Taxonomy" id="344164"/>
    <lineage>
        <taxon>Bacteria</taxon>
        <taxon>Bacillati</taxon>
        <taxon>Actinomycetota</taxon>
        <taxon>Actinomycetes</taxon>
        <taxon>Micrococcales</taxon>
        <taxon>Microbacteriaceae</taxon>
        <taxon>Microbacterium</taxon>
    </lineage>
</organism>
<dbReference type="RefSeq" id="WP_344097524.1">
    <property type="nucleotide sequence ID" value="NZ_BAAAOG010000013.1"/>
</dbReference>
<dbReference type="Gene3D" id="1.10.10.10">
    <property type="entry name" value="Winged helix-like DNA-binding domain superfamily/Winged helix DNA-binding domain"/>
    <property type="match status" value="1"/>
</dbReference>
<feature type="domain" description="OmpR/PhoB-type" evidence="3">
    <location>
        <begin position="1"/>
        <end position="82"/>
    </location>
</feature>
<gene>
    <name evidence="4" type="ORF">GCM10009776_36810</name>
</gene>
<dbReference type="SMART" id="SM00862">
    <property type="entry name" value="Trans_reg_C"/>
    <property type="match status" value="1"/>
</dbReference>
<evidence type="ECO:0000256" key="2">
    <source>
        <dbReference type="PROSITE-ProRule" id="PRU01091"/>
    </source>
</evidence>
<dbReference type="Proteomes" id="UP001499933">
    <property type="component" value="Unassembled WGS sequence"/>
</dbReference>
<dbReference type="InterPro" id="IPR016032">
    <property type="entry name" value="Sig_transdc_resp-reg_C-effctor"/>
</dbReference>
<comment type="caution">
    <text evidence="4">The sequence shown here is derived from an EMBL/GenBank/DDBJ whole genome shotgun (WGS) entry which is preliminary data.</text>
</comment>
<sequence length="83" mass="9216">MASKKEPFETKVVNTEREVGALLLVHTEHVHLRRADVSCKRGNVGTGASNVIETVVSALRRKLERPADMIETVRGVGYRAARF</sequence>
<dbReference type="PROSITE" id="PS51755">
    <property type="entry name" value="OMPR_PHOB"/>
    <property type="match status" value="1"/>
</dbReference>
<protein>
    <recommendedName>
        <fullName evidence="3">OmpR/PhoB-type domain-containing protein</fullName>
    </recommendedName>
</protein>
<reference evidence="5" key="1">
    <citation type="journal article" date="2019" name="Int. J. Syst. Evol. Microbiol.">
        <title>The Global Catalogue of Microorganisms (GCM) 10K type strain sequencing project: providing services to taxonomists for standard genome sequencing and annotation.</title>
        <authorList>
            <consortium name="The Broad Institute Genomics Platform"/>
            <consortium name="The Broad Institute Genome Sequencing Center for Infectious Disease"/>
            <person name="Wu L."/>
            <person name="Ma J."/>
        </authorList>
    </citation>
    <scope>NUCLEOTIDE SEQUENCE [LARGE SCALE GENOMIC DNA]</scope>
    <source>
        <strain evidence="5">JCM 14901</strain>
    </source>
</reference>
<evidence type="ECO:0000313" key="4">
    <source>
        <dbReference type="EMBL" id="GAA1970401.1"/>
    </source>
</evidence>
<evidence type="ECO:0000313" key="5">
    <source>
        <dbReference type="Proteomes" id="UP001499933"/>
    </source>
</evidence>
<evidence type="ECO:0000256" key="1">
    <source>
        <dbReference type="ARBA" id="ARBA00023125"/>
    </source>
</evidence>
<evidence type="ECO:0000259" key="3">
    <source>
        <dbReference type="PROSITE" id="PS51755"/>
    </source>
</evidence>